<accession>A0A9N8YSZ6</accession>
<dbReference type="GO" id="GO:0060090">
    <property type="term" value="F:molecular adaptor activity"/>
    <property type="evidence" value="ECO:0007669"/>
    <property type="project" value="TreeGrafter"/>
</dbReference>
<evidence type="ECO:0000259" key="14">
    <source>
        <dbReference type="Pfam" id="PF25097"/>
    </source>
</evidence>
<dbReference type="EMBL" id="CAJVPQ010000148">
    <property type="protein sequence ID" value="CAG8450817.1"/>
    <property type="molecule type" value="Genomic_DNA"/>
</dbReference>
<dbReference type="CDD" id="cd20710">
    <property type="entry name" value="NOT1_connector"/>
    <property type="match status" value="1"/>
</dbReference>
<dbReference type="GO" id="GO:0017148">
    <property type="term" value="P:negative regulation of translation"/>
    <property type="evidence" value="ECO:0007669"/>
    <property type="project" value="InterPro"/>
</dbReference>
<dbReference type="Proteomes" id="UP000789570">
    <property type="component" value="Unassembled WGS sequence"/>
</dbReference>
<dbReference type="InterPro" id="IPR032191">
    <property type="entry name" value="CNOT1_CAF1_bind"/>
</dbReference>
<feature type="domain" description="CCR4-NOT transcription complex subunit 1-like NOT1 connector" evidence="14">
    <location>
        <begin position="1531"/>
        <end position="1715"/>
    </location>
</feature>
<feature type="compositionally biased region" description="Polar residues" evidence="8">
    <location>
        <begin position="932"/>
        <end position="960"/>
    </location>
</feature>
<evidence type="ECO:0000259" key="12">
    <source>
        <dbReference type="Pfam" id="PF16417"/>
    </source>
</evidence>
<dbReference type="FunFam" id="1.25.40.840:FF:000003">
    <property type="entry name" value="Transcription regulator"/>
    <property type="match status" value="1"/>
</dbReference>
<dbReference type="OrthoDB" id="1933107at2759"/>
<feature type="domain" description="CCR4-NOT transcription complex subunit 1 TTP binding" evidence="12">
    <location>
        <begin position="738"/>
        <end position="904"/>
    </location>
</feature>
<comment type="function">
    <text evidence="6">Acts as a component of the CCR4-NOT core complex, which in the nucleus seems to be a general transcription factor, and in the cytoplasm the major mRNA deadenylase involved in mRNA turnover. The NOT protein subcomplex negatively regulates the basal and activated transcription of many genes. Preferentially affects TC-type TATA element-dependent transcription. Could directly or indirectly inhibit component(s) of the general transcription machinery.</text>
</comment>
<dbReference type="FunFam" id="1.25.40.180:FF:000012">
    <property type="entry name" value="Ccr4-Not transcription complex subunit"/>
    <property type="match status" value="1"/>
</dbReference>
<dbReference type="Pfam" id="PF16417">
    <property type="entry name" value="CNOT1_TTP_bind"/>
    <property type="match status" value="1"/>
</dbReference>
<dbReference type="InterPro" id="IPR038535">
    <property type="entry name" value="CNOT1_TTP_bind_sf"/>
</dbReference>
<evidence type="ECO:0000256" key="4">
    <source>
        <dbReference type="ARBA" id="ARBA00023163"/>
    </source>
</evidence>
<dbReference type="FunFam" id="1.25.40.800:FF:000001">
    <property type="entry name" value="CCR4-NOT transcription complex subunit 1"/>
    <property type="match status" value="1"/>
</dbReference>
<comment type="subcellular location">
    <subcellularLocation>
        <location evidence="1">Nucleus</location>
    </subcellularLocation>
</comment>
<evidence type="ECO:0000256" key="1">
    <source>
        <dbReference type="ARBA" id="ARBA00004123"/>
    </source>
</evidence>
<feature type="compositionally biased region" description="Low complexity" evidence="8">
    <location>
        <begin position="922"/>
        <end position="931"/>
    </location>
</feature>
<name>A0A9N8YSZ6_9GLOM</name>
<dbReference type="GO" id="GO:0000932">
    <property type="term" value="C:P-body"/>
    <property type="evidence" value="ECO:0007669"/>
    <property type="project" value="TreeGrafter"/>
</dbReference>
<dbReference type="InterPro" id="IPR040398">
    <property type="entry name" value="Not1"/>
</dbReference>
<feature type="domain" description="CCR4-NOT transcription complex subunit 1" evidence="10">
    <location>
        <begin position="1274"/>
        <end position="1415"/>
    </location>
</feature>
<dbReference type="Pfam" id="PF16415">
    <property type="entry name" value="CNOT1_CAF1_bind"/>
    <property type="match status" value="1"/>
</dbReference>
<dbReference type="GO" id="GO:0005634">
    <property type="term" value="C:nucleus"/>
    <property type="evidence" value="ECO:0007669"/>
    <property type="project" value="UniProtKB-SubCell"/>
</dbReference>
<dbReference type="Pfam" id="PF25097">
    <property type="entry name" value="ARM_Cnot1"/>
    <property type="match status" value="1"/>
</dbReference>
<dbReference type="InterPro" id="IPR024557">
    <property type="entry name" value="CNOT1_dom_4"/>
</dbReference>
<feature type="region of interest" description="Disordered" evidence="8">
    <location>
        <begin position="51"/>
        <end position="78"/>
    </location>
</feature>
<organism evidence="15 16">
    <name type="scientific">Funneliformis caledonium</name>
    <dbReference type="NCBI Taxonomy" id="1117310"/>
    <lineage>
        <taxon>Eukaryota</taxon>
        <taxon>Fungi</taxon>
        <taxon>Fungi incertae sedis</taxon>
        <taxon>Mucoromycota</taxon>
        <taxon>Glomeromycotina</taxon>
        <taxon>Glomeromycetes</taxon>
        <taxon>Glomerales</taxon>
        <taxon>Glomeraceae</taxon>
        <taxon>Funneliformis</taxon>
    </lineage>
</organism>
<feature type="domain" description="CCR4-NOT transcription complex subunit 1 CAF1-binding" evidence="11">
    <location>
        <begin position="985"/>
        <end position="1205"/>
    </location>
</feature>
<feature type="region of interest" description="Disordered" evidence="8">
    <location>
        <begin position="922"/>
        <end position="960"/>
    </location>
</feature>
<evidence type="ECO:0000256" key="3">
    <source>
        <dbReference type="ARBA" id="ARBA00023015"/>
    </source>
</evidence>
<gene>
    <name evidence="15" type="ORF">FCALED_LOCUS1218</name>
</gene>
<comment type="caution">
    <text evidence="15">The sequence shown here is derived from an EMBL/GenBank/DDBJ whole genome shotgun (WGS) entry which is preliminary data.</text>
</comment>
<evidence type="ECO:0000313" key="15">
    <source>
        <dbReference type="EMBL" id="CAG8450817.1"/>
    </source>
</evidence>
<protein>
    <recommendedName>
        <fullName evidence="7">General negative regulator of transcription subunit 1</fullName>
    </recommendedName>
</protein>
<keyword evidence="3" id="KW-0805">Transcription regulation</keyword>
<evidence type="ECO:0000256" key="2">
    <source>
        <dbReference type="ARBA" id="ARBA00022491"/>
    </source>
</evidence>
<dbReference type="GO" id="GO:0000289">
    <property type="term" value="P:nuclear-transcribed mRNA poly(A) tail shortening"/>
    <property type="evidence" value="ECO:0007669"/>
    <property type="project" value="UniProtKB-ARBA"/>
</dbReference>
<evidence type="ECO:0000313" key="16">
    <source>
        <dbReference type="Proteomes" id="UP000789570"/>
    </source>
</evidence>
<feature type="domain" description="CCR4-Not complex component Not1 C-terminal" evidence="9">
    <location>
        <begin position="1873"/>
        <end position="2235"/>
    </location>
</feature>
<evidence type="ECO:0000256" key="7">
    <source>
        <dbReference type="ARBA" id="ARBA00074459"/>
    </source>
</evidence>
<dbReference type="InterPro" id="IPR032194">
    <property type="entry name" value="CNOT1_HEAT"/>
</dbReference>
<dbReference type="InterPro" id="IPR007196">
    <property type="entry name" value="CCR4-Not_Not1_C"/>
</dbReference>
<dbReference type="Pfam" id="PF04054">
    <property type="entry name" value="Not1"/>
    <property type="match status" value="1"/>
</dbReference>
<feature type="compositionally biased region" description="Low complexity" evidence="8">
    <location>
        <begin position="51"/>
        <end position="72"/>
    </location>
</feature>
<dbReference type="PANTHER" id="PTHR13162">
    <property type="entry name" value="CCR4-NOT TRANSCRIPTION COMPLEX"/>
    <property type="match status" value="1"/>
</dbReference>
<evidence type="ECO:0000259" key="13">
    <source>
        <dbReference type="Pfam" id="PF16418"/>
    </source>
</evidence>
<dbReference type="InterPro" id="IPR055454">
    <property type="entry name" value="CNOT1-like_NOT1_connector"/>
</dbReference>
<keyword evidence="4" id="KW-0804">Transcription</keyword>
<dbReference type="Gene3D" id="1.25.40.840">
    <property type="entry name" value="CCR4-NOT transcription complex subunit 1 TTP binding domain"/>
    <property type="match status" value="1"/>
</dbReference>
<evidence type="ECO:0000256" key="6">
    <source>
        <dbReference type="ARBA" id="ARBA00059181"/>
    </source>
</evidence>
<evidence type="ECO:0000259" key="11">
    <source>
        <dbReference type="Pfam" id="PF16415"/>
    </source>
</evidence>
<dbReference type="Gene3D" id="1.25.40.800">
    <property type="match status" value="1"/>
</dbReference>
<evidence type="ECO:0000259" key="10">
    <source>
        <dbReference type="Pfam" id="PF12842"/>
    </source>
</evidence>
<dbReference type="Gene3D" id="1.25.40.790">
    <property type="match status" value="1"/>
</dbReference>
<keyword evidence="5" id="KW-0539">Nucleus</keyword>
<evidence type="ECO:0000259" key="9">
    <source>
        <dbReference type="Pfam" id="PF04054"/>
    </source>
</evidence>
<dbReference type="Pfam" id="PF12842">
    <property type="entry name" value="DUF3819"/>
    <property type="match status" value="1"/>
</dbReference>
<proteinExistence type="predicted"/>
<dbReference type="PANTHER" id="PTHR13162:SF8">
    <property type="entry name" value="CCR4-NOT TRANSCRIPTION COMPLEX SUBUNIT 1"/>
    <property type="match status" value="1"/>
</dbReference>
<keyword evidence="16" id="KW-1185">Reference proteome</keyword>
<evidence type="ECO:0000256" key="8">
    <source>
        <dbReference type="SAM" id="MobiDB-lite"/>
    </source>
</evidence>
<dbReference type="Gene3D" id="1.25.40.180">
    <property type="match status" value="1"/>
</dbReference>
<dbReference type="InterPro" id="IPR032193">
    <property type="entry name" value="CNOT1_TTP_bind"/>
</dbReference>
<dbReference type="Pfam" id="PF16418">
    <property type="entry name" value="CNOT1_HEAT"/>
    <property type="match status" value="1"/>
</dbReference>
<keyword evidence="2" id="KW-0678">Repressor</keyword>
<sequence>MNDDVSKRSLDNINWKNRRFKASLLVCTSYSSVHNKENNVPLPIMNSEEPSFTSFSPPVNSNSSTAKTSSTTPHHLRSQTSLTTVVKAQISFLLSILSTDNYEKHVAEINSHLIKHGPDTYFHLLRRLLIDNQSRICNIGTRSSELLNHSLSYRLLIEKVIEAASDPAISSVFCKALNSIDHSDSFKDLDLNSFLEHVGINPVEKVGLCISLLSANRKEIVEQAREIIRQNFDPLVKALGDQSIQANLSEKLLHHLIAYYKSYEAESRSLSSTQSDSSSNTSAAFKPVPLALLLNSNQTVQTADFSNTKMGETSDQSLSKMMHDLGYNCCSSAPAFRNVLNQFGVTSAESGEIIRDDDVAQAIGMMAITHTNPENGAAWNQGADSQERKQTWDIEIFASTLVELQPHLDWVKIIEKLDYPEFNIHDTKGLEIILSSFRKAVKDRQQFPLDVFWRHWNNLNGQFSFLRRIVQAPPEIFNINDYPVQKVLSMEDFATSNANLKSMSGMLTTNPWNSVELIDTMIKMADSNFFEEVRQLFERAAKQTPEVMCLGLAQVQKPWNPLHQEIVNRLISMFLAGHSSSTPVLTRLWQVNSGLFIEGCLEMYKKDAMTISRILDIAQDLKQILSPLLEVQSFSFSIDLAALASRREYLNLEKWLQDNINEYGDSFIHDCLDFLSQKISMEVTRESNGSLQSVRLTGDVFAIFLRILSNSSMSQANSELFKEINKASIHVYPRLLPSTSAEGNVPDQTFTPDVEEEANSYYERVYRQEISIEDFIKLLQRFKHSEDHRENQIFSCMVHNLFDEYQFFPKYPQRELTITSVIFGSLIQYQLVIYEALGIALRYVLNALRSPADSRMFNFGVQALSQFQSRLPEWPQYCSQVLQITQLQQSHPEIVQYVRSTLAINSNKSISATATSSAITSTTTASSSNSNIEQSTSKPTINITGANINSNNKPLSEQNNNKVIDRPAFTALNLDTLLAADKVDYEVPSEAVQDKILFIINNVAQSNLETKVAEMKDILKESHYRWFANYLVVKRASIEPNYHQLYLQFLESLESQSLCRHVLHETFANVKVLLNSEKTVQSSSERSLLKNLGSWLGGMTLAKNKPIKHKNIAFKELLVEGYDSNRLIVAIPFVCKVLEQAGKSKVFKPPNPWLMAILKLLVELYQYADLKLNLKFEIEVLCKSLEIELKDIEPTTIIKDRPPKEMVANQTETIAQEFDKWPTNKLQQQQTAPILSAQTISIPNSSPLSDEPVTNLGSYITINPNLPVFANQGLRKFVHLAMDRAIREIITPVVERSVTIAGISTRELIIKDFAMEPNEERMRNSAHLMVQNLAGSLALVTCKEPLRISMVTHLKNLLLQNGFSEQSIPEQAILIVVADNLDLACSFIEKAAMDKAVPEIDESLASSFSNRKKHRERTGQPYYDMSVYSGISRYMGNLPEPLRLKPNGLLPQQLRVYEDFTRIPRLSNQAAEIYSDRSVRSGMLRGQQQQQDFGVNHLYNSAADMQFDGPQVQMPITAHQSLEKFAQYLSELDKLISKSPNSSWTSLPSNHDIRLLVKEIPSLATQSFNRDETALHFSQKVVQLLYKNDSNLSREVYVMLLEKLCEISYKVNKEVTAWLIYADDERKFIVPVVVALIKAGLINVIDQDTQLAKLIENGRPTVIDFTAKLIRECVLRDPPYAKRSDFVNSLDALTRLTQRGKSPEAVIQLLEDLRPRSSREVLGKDVENAGLREQLTFFFAEWVRVYHHPTSNEKTYASFIMRLQQHGVLKGEEISSMFFRVCTEMSVDHYLKQKATAQATPAIAYQAIDAFSKLVVLLVKYHSDPEGVNNNVVKINYLTKILSIIVLVLAQAHEQRRHQFNQKPFFRLFSSLLNDLNSYEQQLQPIYFQILTALSNNTFHTLQPMFFPGFTFAWLSLISHRLFMPKLLLAENQKGWPAFHKLLICLFKFLVPFLRNVEMIETTRLLYKGTLRVLLVLLHDFPEFLCDYHFSFCDVIPPSCIQLRNLILSAFPRNMRLPDPFTPNLKVDLLPEISQSPRVLSDYASALDANNLKNDIDNYLKTRSPITFPSDLKQKLLFESSGQPEMLSTGSKYNVPVINALVLYVGIQAISQLHNKSAQGITHSAPMDIFQQLLTDLDSEGRYLFLSAIANQLRYPNSHTHYFSCILLYLFAEGNQEVIKEQVTRVLLERLIVNRPHPWGLLITFIELIKNPRYNFWSHSFTRCATDIERLFDSVSR</sequence>
<dbReference type="GO" id="GO:0030015">
    <property type="term" value="C:CCR4-NOT core complex"/>
    <property type="evidence" value="ECO:0007669"/>
    <property type="project" value="InterPro"/>
</dbReference>
<feature type="domain" description="CCR4-NOT transcription complex subunit 1 HEAT repeat" evidence="13">
    <location>
        <begin position="564"/>
        <end position="708"/>
    </location>
</feature>
<reference evidence="15" key="1">
    <citation type="submission" date="2021-06" db="EMBL/GenBank/DDBJ databases">
        <authorList>
            <person name="Kallberg Y."/>
            <person name="Tangrot J."/>
            <person name="Rosling A."/>
        </authorList>
    </citation>
    <scope>NUCLEOTIDE SEQUENCE</scope>
    <source>
        <strain evidence="15">UK204</strain>
    </source>
</reference>
<evidence type="ECO:0000256" key="5">
    <source>
        <dbReference type="ARBA" id="ARBA00023242"/>
    </source>
</evidence>